<sequence length="133" mass="14841">MARRRARLVPGPIGNAETRDTIDLTHTGSPPSVHTSARPRNAPRATHEKIKAEREAEATCLQKILDIFPEISLQYALGLIRKTSRTLSDCEHIIAQILDGGPYPKERDMRDQLKRKRGIEDIGDSHDARPSLG</sequence>
<reference evidence="2 3" key="1">
    <citation type="journal article" date="2018" name="Sci. Rep.">
        <title>Comparative genomics provides insights into the lifestyle and reveals functional heterogeneity of dark septate endophytic fungi.</title>
        <authorList>
            <person name="Knapp D.G."/>
            <person name="Nemeth J.B."/>
            <person name="Barry K."/>
            <person name="Hainaut M."/>
            <person name="Henrissat B."/>
            <person name="Johnson J."/>
            <person name="Kuo A."/>
            <person name="Lim J.H.P."/>
            <person name="Lipzen A."/>
            <person name="Nolan M."/>
            <person name="Ohm R.A."/>
            <person name="Tamas L."/>
            <person name="Grigoriev I.V."/>
            <person name="Spatafora J.W."/>
            <person name="Nagy L.G."/>
            <person name="Kovacs G.M."/>
        </authorList>
    </citation>
    <scope>NUCLEOTIDE SEQUENCE [LARGE SCALE GENOMIC DNA]</scope>
    <source>
        <strain evidence="2 3">DSE2036</strain>
    </source>
</reference>
<dbReference type="OrthoDB" id="10009520at2759"/>
<organism evidence="2 3">
    <name type="scientific">Periconia macrospinosa</name>
    <dbReference type="NCBI Taxonomy" id="97972"/>
    <lineage>
        <taxon>Eukaryota</taxon>
        <taxon>Fungi</taxon>
        <taxon>Dikarya</taxon>
        <taxon>Ascomycota</taxon>
        <taxon>Pezizomycotina</taxon>
        <taxon>Dothideomycetes</taxon>
        <taxon>Pleosporomycetidae</taxon>
        <taxon>Pleosporales</taxon>
        <taxon>Massarineae</taxon>
        <taxon>Periconiaceae</taxon>
        <taxon>Periconia</taxon>
    </lineage>
</organism>
<evidence type="ECO:0000256" key="1">
    <source>
        <dbReference type="SAM" id="MobiDB-lite"/>
    </source>
</evidence>
<accession>A0A2V1EEU6</accession>
<proteinExistence type="predicted"/>
<name>A0A2V1EEU6_9PLEO</name>
<feature type="compositionally biased region" description="Basic and acidic residues" evidence="1">
    <location>
        <begin position="104"/>
        <end position="133"/>
    </location>
</feature>
<dbReference type="EMBL" id="KZ805300">
    <property type="protein sequence ID" value="PVI08589.1"/>
    <property type="molecule type" value="Genomic_DNA"/>
</dbReference>
<protein>
    <submittedName>
        <fullName evidence="2">Uncharacterized protein</fullName>
    </submittedName>
</protein>
<dbReference type="Proteomes" id="UP000244855">
    <property type="component" value="Unassembled WGS sequence"/>
</dbReference>
<feature type="compositionally biased region" description="Polar residues" evidence="1">
    <location>
        <begin position="24"/>
        <end position="35"/>
    </location>
</feature>
<dbReference type="AlphaFoldDB" id="A0A2V1EEU6"/>
<evidence type="ECO:0000313" key="2">
    <source>
        <dbReference type="EMBL" id="PVI08589.1"/>
    </source>
</evidence>
<evidence type="ECO:0000313" key="3">
    <source>
        <dbReference type="Proteomes" id="UP000244855"/>
    </source>
</evidence>
<gene>
    <name evidence="2" type="ORF">DM02DRAFT_6929</name>
</gene>
<keyword evidence="3" id="KW-1185">Reference proteome</keyword>
<feature type="region of interest" description="Disordered" evidence="1">
    <location>
        <begin position="1"/>
        <end position="51"/>
    </location>
</feature>
<dbReference type="STRING" id="97972.A0A2V1EEU6"/>
<feature type="region of interest" description="Disordered" evidence="1">
    <location>
        <begin position="101"/>
        <end position="133"/>
    </location>
</feature>